<sequence length="157" mass="17919">MTTSIFLNATDWKPDDIQAFKNTDKSKIIESLSDTLLDNRTSCGLMLREVIHLTKSERIALVSIEEKMLKRWHTSRIVLIGDACHKFNPVMAAGGNQAFLDAVVLANCIHDIIDATLETIKLAFTTYRSCRYRSSMTMYIFSRTVAKLLLCQTWLQR</sequence>
<keyword evidence="7" id="KW-1185">Reference proteome</keyword>
<evidence type="ECO:0000256" key="1">
    <source>
        <dbReference type="ARBA" id="ARBA00007992"/>
    </source>
</evidence>
<comment type="caution">
    <text evidence="6">The sequence shown here is derived from an EMBL/GenBank/DDBJ whole genome shotgun (WGS) entry which is preliminary data.</text>
</comment>
<dbReference type="PANTHER" id="PTHR47356:SF2">
    <property type="entry name" value="FAD-BINDING DOMAIN-CONTAINING PROTEIN-RELATED"/>
    <property type="match status" value="1"/>
</dbReference>
<dbReference type="Pfam" id="PF01494">
    <property type="entry name" value="FAD_binding_3"/>
    <property type="match status" value="1"/>
</dbReference>
<dbReference type="PANTHER" id="PTHR47356">
    <property type="entry name" value="FAD-DEPENDENT MONOOXYGENASE ASQG-RELATED"/>
    <property type="match status" value="1"/>
</dbReference>
<protein>
    <recommendedName>
        <fullName evidence="5">FAD-binding domain-containing protein</fullName>
    </recommendedName>
</protein>
<accession>A0ABR2WCJ1</accession>
<evidence type="ECO:0000256" key="4">
    <source>
        <dbReference type="ARBA" id="ARBA00023002"/>
    </source>
</evidence>
<proteinExistence type="inferred from homology"/>
<dbReference type="Proteomes" id="UP001479436">
    <property type="component" value="Unassembled WGS sequence"/>
</dbReference>
<evidence type="ECO:0000256" key="3">
    <source>
        <dbReference type="ARBA" id="ARBA00022827"/>
    </source>
</evidence>
<dbReference type="Gene3D" id="3.50.50.60">
    <property type="entry name" value="FAD/NAD(P)-binding domain"/>
    <property type="match status" value="1"/>
</dbReference>
<keyword evidence="3" id="KW-0274">FAD</keyword>
<organism evidence="6 7">
    <name type="scientific">Basidiobolus ranarum</name>
    <dbReference type="NCBI Taxonomy" id="34480"/>
    <lineage>
        <taxon>Eukaryota</taxon>
        <taxon>Fungi</taxon>
        <taxon>Fungi incertae sedis</taxon>
        <taxon>Zoopagomycota</taxon>
        <taxon>Entomophthoromycotina</taxon>
        <taxon>Basidiobolomycetes</taxon>
        <taxon>Basidiobolales</taxon>
        <taxon>Basidiobolaceae</taxon>
        <taxon>Basidiobolus</taxon>
    </lineage>
</organism>
<evidence type="ECO:0000313" key="6">
    <source>
        <dbReference type="EMBL" id="KAK9747438.1"/>
    </source>
</evidence>
<dbReference type="SUPFAM" id="SSF51905">
    <property type="entry name" value="FAD/NAD(P)-binding domain"/>
    <property type="match status" value="1"/>
</dbReference>
<dbReference type="InterPro" id="IPR036188">
    <property type="entry name" value="FAD/NAD-bd_sf"/>
</dbReference>
<comment type="similarity">
    <text evidence="1">Belongs to the paxM FAD-dependent monooxygenase family.</text>
</comment>
<name>A0ABR2WCJ1_9FUNG</name>
<gene>
    <name evidence="6" type="ORF">K7432_018138</name>
</gene>
<dbReference type="InterPro" id="IPR050562">
    <property type="entry name" value="FAD_mOase_fung"/>
</dbReference>
<feature type="non-terminal residue" evidence="6">
    <location>
        <position position="157"/>
    </location>
</feature>
<evidence type="ECO:0000313" key="7">
    <source>
        <dbReference type="Proteomes" id="UP001479436"/>
    </source>
</evidence>
<reference evidence="6 7" key="1">
    <citation type="submission" date="2023-04" db="EMBL/GenBank/DDBJ databases">
        <title>Genome of Basidiobolus ranarum AG-B5.</title>
        <authorList>
            <person name="Stajich J.E."/>
            <person name="Carter-House D."/>
            <person name="Gryganskyi A."/>
        </authorList>
    </citation>
    <scope>NUCLEOTIDE SEQUENCE [LARGE SCALE GENOMIC DNA]</scope>
    <source>
        <strain evidence="6 7">AG-B5</strain>
    </source>
</reference>
<dbReference type="InterPro" id="IPR002938">
    <property type="entry name" value="FAD-bd"/>
</dbReference>
<keyword evidence="2" id="KW-0285">Flavoprotein</keyword>
<evidence type="ECO:0000256" key="2">
    <source>
        <dbReference type="ARBA" id="ARBA00022630"/>
    </source>
</evidence>
<evidence type="ECO:0000259" key="5">
    <source>
        <dbReference type="Pfam" id="PF01494"/>
    </source>
</evidence>
<feature type="domain" description="FAD-binding" evidence="5">
    <location>
        <begin position="52"/>
        <end position="110"/>
    </location>
</feature>
<dbReference type="EMBL" id="JASJQH010005123">
    <property type="protein sequence ID" value="KAK9747438.1"/>
    <property type="molecule type" value="Genomic_DNA"/>
</dbReference>
<keyword evidence="4" id="KW-0560">Oxidoreductase</keyword>